<protein>
    <submittedName>
        <fullName evidence="1">Uncharacterized protein</fullName>
    </submittedName>
</protein>
<reference evidence="1" key="1">
    <citation type="submission" date="2014-12" db="EMBL/GenBank/DDBJ databases">
        <title>Insight into the proteome of Arion vulgaris.</title>
        <authorList>
            <person name="Aradska J."/>
            <person name="Bulat T."/>
            <person name="Smidak R."/>
            <person name="Sarate P."/>
            <person name="Gangsoo J."/>
            <person name="Sialana F."/>
            <person name="Bilban M."/>
            <person name="Lubec G."/>
        </authorList>
    </citation>
    <scope>NUCLEOTIDE SEQUENCE</scope>
    <source>
        <tissue evidence="1">Skin</tissue>
    </source>
</reference>
<evidence type="ECO:0000313" key="1">
    <source>
        <dbReference type="EMBL" id="CEK53727.1"/>
    </source>
</evidence>
<sequence>YRPNTVLPRSMKKGAFTFLSLNNTENFKSMANIYHWRIILTEDTSNNIYY</sequence>
<gene>
    <name evidence="1" type="primary">ORF21084</name>
</gene>
<dbReference type="AlphaFoldDB" id="A0A0B6YBM5"/>
<proteinExistence type="predicted"/>
<accession>A0A0B6YBM5</accession>
<organism evidence="1">
    <name type="scientific">Arion vulgaris</name>
    <dbReference type="NCBI Taxonomy" id="1028688"/>
    <lineage>
        <taxon>Eukaryota</taxon>
        <taxon>Metazoa</taxon>
        <taxon>Spiralia</taxon>
        <taxon>Lophotrochozoa</taxon>
        <taxon>Mollusca</taxon>
        <taxon>Gastropoda</taxon>
        <taxon>Heterobranchia</taxon>
        <taxon>Euthyneura</taxon>
        <taxon>Panpulmonata</taxon>
        <taxon>Eupulmonata</taxon>
        <taxon>Stylommatophora</taxon>
        <taxon>Helicina</taxon>
        <taxon>Arionoidea</taxon>
        <taxon>Arionidae</taxon>
        <taxon>Arion</taxon>
    </lineage>
</organism>
<feature type="non-terminal residue" evidence="1">
    <location>
        <position position="1"/>
    </location>
</feature>
<name>A0A0B6YBM5_9EUPU</name>
<dbReference type="EMBL" id="HACG01006862">
    <property type="protein sequence ID" value="CEK53727.1"/>
    <property type="molecule type" value="Transcribed_RNA"/>
</dbReference>